<evidence type="ECO:0000256" key="4">
    <source>
        <dbReference type="ARBA" id="ARBA00011738"/>
    </source>
</evidence>
<keyword evidence="7" id="KW-0663">Pyridoxal phosphate</keyword>
<dbReference type="OMA" id="IIYGQSE"/>
<evidence type="ECO:0000256" key="10">
    <source>
        <dbReference type="ARBA" id="ARBA00039054"/>
    </source>
</evidence>
<evidence type="ECO:0000256" key="8">
    <source>
        <dbReference type="ARBA" id="ARBA00023239"/>
    </source>
</evidence>
<dbReference type="GO" id="GO:0016740">
    <property type="term" value="F:transferase activity"/>
    <property type="evidence" value="ECO:0007669"/>
    <property type="project" value="UniProtKB-KW"/>
</dbReference>
<evidence type="ECO:0000313" key="14">
    <source>
        <dbReference type="Proteomes" id="UP000007799"/>
    </source>
</evidence>
<evidence type="ECO:0000259" key="12">
    <source>
        <dbReference type="Pfam" id="PF00266"/>
    </source>
</evidence>
<dbReference type="FunCoup" id="F2U0U7">
    <property type="interactions" value="258"/>
</dbReference>
<evidence type="ECO:0000313" key="13">
    <source>
        <dbReference type="EMBL" id="EGD80521.1"/>
    </source>
</evidence>
<dbReference type="InterPro" id="IPR015421">
    <property type="entry name" value="PyrdxlP-dep_Trfase_major"/>
</dbReference>
<dbReference type="InterPro" id="IPR000192">
    <property type="entry name" value="Aminotrans_V_dom"/>
</dbReference>
<name>F2U0U7_SALR5</name>
<comment type="cofactor">
    <cofactor evidence="1">
        <name>pyridoxal 5'-phosphate</name>
        <dbReference type="ChEBI" id="CHEBI:597326"/>
    </cofactor>
</comment>
<proteinExistence type="inferred from homology"/>
<dbReference type="InterPro" id="IPR015422">
    <property type="entry name" value="PyrdxlP-dep_Trfase_small"/>
</dbReference>
<dbReference type="GO" id="GO:0005829">
    <property type="term" value="C:cytosol"/>
    <property type="evidence" value="ECO:0007669"/>
    <property type="project" value="UniProtKB-SubCell"/>
</dbReference>
<reference evidence="13" key="1">
    <citation type="submission" date="2009-08" db="EMBL/GenBank/DDBJ databases">
        <title>Annotation of Salpingoeca rosetta.</title>
        <authorList>
            <consortium name="The Broad Institute Genome Sequencing Platform"/>
            <person name="Russ C."/>
            <person name="Cuomo C."/>
            <person name="Burger G."/>
            <person name="Gray M.W."/>
            <person name="Holland P.W.H."/>
            <person name="King N."/>
            <person name="Lang F.B.F."/>
            <person name="Roger A.J."/>
            <person name="Ruiz-Trillo I."/>
            <person name="Young S.K."/>
            <person name="Zeng Q."/>
            <person name="Gargeya S."/>
            <person name="Alvarado L."/>
            <person name="Berlin A."/>
            <person name="Chapman S.B."/>
            <person name="Chen Z."/>
            <person name="Freedman E."/>
            <person name="Gellesch M."/>
            <person name="Goldberg J."/>
            <person name="Griggs A."/>
            <person name="Gujja S."/>
            <person name="Heilman E."/>
            <person name="Heiman D."/>
            <person name="Howarth C."/>
            <person name="Mehta T."/>
            <person name="Neiman D."/>
            <person name="Pearson M."/>
            <person name="Roberts A."/>
            <person name="Saif S."/>
            <person name="Shea T."/>
            <person name="Shenoy N."/>
            <person name="Sisk P."/>
            <person name="Stolte C."/>
            <person name="Sykes S."/>
            <person name="White J."/>
            <person name="Yandava C."/>
            <person name="Haas B."/>
            <person name="Nusbaum C."/>
            <person name="Birren B."/>
        </authorList>
    </citation>
    <scope>NUCLEOTIDE SEQUENCE [LARGE SCALE GENOMIC DNA]</scope>
    <source>
        <strain evidence="13">ATCC 50818</strain>
    </source>
</reference>
<dbReference type="EC" id="4.4.1.16" evidence="10"/>
<dbReference type="KEGG" id="sre:PTSG_01112"/>
<evidence type="ECO:0000256" key="5">
    <source>
        <dbReference type="ARBA" id="ARBA00022490"/>
    </source>
</evidence>
<dbReference type="Gene3D" id="3.40.640.10">
    <property type="entry name" value="Type I PLP-dependent aspartate aminotransferase-like (Major domain)"/>
    <property type="match status" value="1"/>
</dbReference>
<dbReference type="Gene3D" id="1.10.260.50">
    <property type="match status" value="1"/>
</dbReference>
<dbReference type="PANTHER" id="PTHR11601:SF62">
    <property type="entry name" value="SELENOCYSTEINE LYASE"/>
    <property type="match status" value="1"/>
</dbReference>
<evidence type="ECO:0000256" key="1">
    <source>
        <dbReference type="ARBA" id="ARBA00001933"/>
    </source>
</evidence>
<dbReference type="PIRSF" id="PIRSF005572">
    <property type="entry name" value="NifS"/>
    <property type="match status" value="1"/>
</dbReference>
<dbReference type="RefSeq" id="XP_004997082.1">
    <property type="nucleotide sequence ID" value="XM_004997025.1"/>
</dbReference>
<comment type="subunit">
    <text evidence="4">Homodimer.</text>
</comment>
<dbReference type="Pfam" id="PF00266">
    <property type="entry name" value="Aminotran_5"/>
    <property type="match status" value="1"/>
</dbReference>
<keyword evidence="8 13" id="KW-0456">Lyase</keyword>
<dbReference type="PANTHER" id="PTHR11601">
    <property type="entry name" value="CYSTEINE DESULFURYLASE FAMILY MEMBER"/>
    <property type="match status" value="1"/>
</dbReference>
<gene>
    <name evidence="13" type="ORF">PTSG_01112</name>
</gene>
<accession>F2U0U7</accession>
<dbReference type="GeneID" id="16077677"/>
<evidence type="ECO:0000256" key="9">
    <source>
        <dbReference type="ARBA" id="ARBA00037407"/>
    </source>
</evidence>
<feature type="domain" description="Aminotransferase class V" evidence="12">
    <location>
        <begin position="5"/>
        <end position="387"/>
    </location>
</feature>
<dbReference type="eggNOG" id="KOG1549">
    <property type="taxonomic scope" value="Eukaryota"/>
</dbReference>
<protein>
    <recommendedName>
        <fullName evidence="11">Selenocysteine lyase</fullName>
        <ecNumber evidence="10">4.4.1.16</ecNumber>
    </recommendedName>
</protein>
<sequence>MEGAVYLDSNATTPLAAEVKAAVVEAMDVAWGNPSSTYAAGLAAKQMISESRKHTADMIGADASEIVFMSGGTEINNHVIHTALEAFHRSGRSGLPHIITSNIEHDSVEKVLAALEHGNKAAVTRVKADSTTYAVPVDAVLAALTDNTCLVTIMLANNETGVIQPVSDIFQHIRQDPKHSHILLHTDAAQAIGKIPVHVDALRADCVTLVGHKFYAPRIGAVYVRQLGKEGGVPFHAMLYGGGQERNYRPGTENTPMIAGFGAACQLVCDHLPEYLDHMQSMRDHLHAQLKAAFGTDAVRINGPADSLHTAVLPNTLNFSIMSSDLSGRAILKQLPSICASVGSACHSDCGDRPSQILMALGIDHEQARRAMRWSVGRDTTEEQIDAAVANLARVLKQ</sequence>
<evidence type="ECO:0000256" key="3">
    <source>
        <dbReference type="ARBA" id="ARBA00009236"/>
    </source>
</evidence>
<dbReference type="InterPro" id="IPR015424">
    <property type="entry name" value="PyrdxlP-dep_Trfase"/>
</dbReference>
<dbReference type="InParanoid" id="F2U0U7"/>
<comment type="subcellular location">
    <subcellularLocation>
        <location evidence="2">Cytoplasm</location>
        <location evidence="2">Cytosol</location>
    </subcellularLocation>
</comment>
<dbReference type="AlphaFoldDB" id="F2U0U7"/>
<dbReference type="STRING" id="946362.F2U0U7"/>
<organism evidence="14">
    <name type="scientific">Salpingoeca rosetta (strain ATCC 50818 / BSB-021)</name>
    <dbReference type="NCBI Taxonomy" id="946362"/>
    <lineage>
        <taxon>Eukaryota</taxon>
        <taxon>Choanoflagellata</taxon>
        <taxon>Craspedida</taxon>
        <taxon>Salpingoecidae</taxon>
        <taxon>Salpingoeca</taxon>
    </lineage>
</organism>
<dbReference type="SUPFAM" id="SSF53383">
    <property type="entry name" value="PLP-dependent transferases"/>
    <property type="match status" value="1"/>
</dbReference>
<dbReference type="EMBL" id="GL832958">
    <property type="protein sequence ID" value="EGD80521.1"/>
    <property type="molecule type" value="Genomic_DNA"/>
</dbReference>
<comment type="function">
    <text evidence="9">Catalyzes the decomposition of L-selenocysteine to L-alanine and elemental selenium.</text>
</comment>
<evidence type="ECO:0000256" key="6">
    <source>
        <dbReference type="ARBA" id="ARBA00022679"/>
    </source>
</evidence>
<comment type="similarity">
    <text evidence="3">Belongs to the class-V pyridoxal-phosphate-dependent aminotransferase family.</text>
</comment>
<dbReference type="FunFam" id="3.90.1150.10:FF:000065">
    <property type="entry name" value="Selenocysteine lyase"/>
    <property type="match status" value="1"/>
</dbReference>
<evidence type="ECO:0000256" key="11">
    <source>
        <dbReference type="ARBA" id="ARBA00040554"/>
    </source>
</evidence>
<dbReference type="GO" id="GO:0009000">
    <property type="term" value="F:selenocysteine lyase activity"/>
    <property type="evidence" value="ECO:0007669"/>
    <property type="project" value="UniProtKB-EC"/>
</dbReference>
<dbReference type="Proteomes" id="UP000007799">
    <property type="component" value="Unassembled WGS sequence"/>
</dbReference>
<dbReference type="Gene3D" id="3.90.1150.10">
    <property type="entry name" value="Aspartate Aminotransferase, domain 1"/>
    <property type="match status" value="1"/>
</dbReference>
<evidence type="ECO:0000256" key="7">
    <source>
        <dbReference type="ARBA" id="ARBA00022898"/>
    </source>
</evidence>
<keyword evidence="6" id="KW-0808">Transferase</keyword>
<keyword evidence="14" id="KW-1185">Reference proteome</keyword>
<dbReference type="OrthoDB" id="10250117at2759"/>
<dbReference type="InterPro" id="IPR016454">
    <property type="entry name" value="Cysteine_dSase"/>
</dbReference>
<evidence type="ECO:0000256" key="2">
    <source>
        <dbReference type="ARBA" id="ARBA00004514"/>
    </source>
</evidence>
<keyword evidence="5" id="KW-0963">Cytoplasm</keyword>